<dbReference type="Proteomes" id="UP000789375">
    <property type="component" value="Unassembled WGS sequence"/>
</dbReference>
<feature type="domain" description="Sacsin/Nov" evidence="1">
    <location>
        <begin position="13"/>
        <end position="116"/>
    </location>
</feature>
<organism evidence="2 3">
    <name type="scientific">Funneliformis mosseae</name>
    <name type="common">Endomycorrhizal fungus</name>
    <name type="synonym">Glomus mosseae</name>
    <dbReference type="NCBI Taxonomy" id="27381"/>
    <lineage>
        <taxon>Eukaryota</taxon>
        <taxon>Fungi</taxon>
        <taxon>Fungi incertae sedis</taxon>
        <taxon>Mucoromycota</taxon>
        <taxon>Glomeromycotina</taxon>
        <taxon>Glomeromycetes</taxon>
        <taxon>Glomerales</taxon>
        <taxon>Glomeraceae</taxon>
        <taxon>Funneliformis</taxon>
    </lineage>
</organism>
<keyword evidence="3" id="KW-1185">Reference proteome</keyword>
<dbReference type="Pfam" id="PF25794">
    <property type="entry name" value="SACS"/>
    <property type="match status" value="1"/>
</dbReference>
<proteinExistence type="predicted"/>
<reference evidence="2" key="1">
    <citation type="submission" date="2021-06" db="EMBL/GenBank/DDBJ databases">
        <authorList>
            <person name="Kallberg Y."/>
            <person name="Tangrot J."/>
            <person name="Rosling A."/>
        </authorList>
    </citation>
    <scope>NUCLEOTIDE SEQUENCE</scope>
    <source>
        <strain evidence="2">87-6 pot B 2015</strain>
    </source>
</reference>
<dbReference type="GO" id="GO:0030544">
    <property type="term" value="F:Hsp70 protein binding"/>
    <property type="evidence" value="ECO:0007669"/>
    <property type="project" value="TreeGrafter"/>
</dbReference>
<gene>
    <name evidence="2" type="ORF">FMOSSE_LOCUS8239</name>
</gene>
<dbReference type="InterPro" id="IPR058210">
    <property type="entry name" value="SACS/Nov_dom"/>
</dbReference>
<dbReference type="EMBL" id="CAJVPP010002095">
    <property type="protein sequence ID" value="CAG8586914.1"/>
    <property type="molecule type" value="Genomic_DNA"/>
</dbReference>
<dbReference type="AlphaFoldDB" id="A0A9N9C135"/>
<evidence type="ECO:0000259" key="1">
    <source>
        <dbReference type="Pfam" id="PF25794"/>
    </source>
</evidence>
<dbReference type="InterPro" id="IPR052972">
    <property type="entry name" value="Sacsin_chaperone_reg"/>
</dbReference>
<dbReference type="PANTHER" id="PTHR15600:SF42">
    <property type="entry name" value="SACSIN"/>
    <property type="match status" value="1"/>
</dbReference>
<dbReference type="SUPFAM" id="SSF55874">
    <property type="entry name" value="ATPase domain of HSP90 chaperone/DNA topoisomerase II/histidine kinase"/>
    <property type="match status" value="1"/>
</dbReference>
<dbReference type="InterPro" id="IPR036890">
    <property type="entry name" value="HATPase_C_sf"/>
</dbReference>
<protein>
    <submittedName>
        <fullName evidence="2">661_t:CDS:1</fullName>
    </submittedName>
</protein>
<dbReference type="PANTHER" id="PTHR15600">
    <property type="entry name" value="SACSIN"/>
    <property type="match status" value="1"/>
</dbReference>
<evidence type="ECO:0000313" key="3">
    <source>
        <dbReference type="Proteomes" id="UP000789375"/>
    </source>
</evidence>
<evidence type="ECO:0000313" key="2">
    <source>
        <dbReference type="EMBL" id="CAG8586914.1"/>
    </source>
</evidence>
<comment type="caution">
    <text evidence="2">The sequence shown here is derived from an EMBL/GenBank/DDBJ whole genome shotgun (WGS) entry which is preliminary data.</text>
</comment>
<sequence length="502" mass="57945">MPPAIGTSFKPHQPYTHRLRKILDEYPDGSQVLREILQNSDDAKSTEQIFILDHNTYSSNSLFKPDLKKYQGPALLAKNNEIFKDRDFESLLKLADSEKSNQFDKIGDGGEKFNFVENNLVQEYPDQFAPFRIQCNEPFNGTPFNGTLFRYPFRTNNDSKISDEIYEPSKILKMFYRFYENNSINSLLFLKFIESITFYELKKGVTEPELLYAIQLENADEIREQRCLITKEIVPKMNSLQLGELGVNNQLHTSYIASFCRKKGDFKENNAWLIFNYLDDLLEAEAHFQENFKRNIGDYKFIPNVGLAVPLNNLPATGTLFCFYHFPFVSTNRRSLWSAADDGDLATNALALLKVSWNQYLFEKVLPKAWVIFLRELPLKVSDIRSDNLYKFWPIVKGGTSGDISIFCKDLLQNVVENLNVKDRVFKGPPSSYDIGTVSEVPANLYDTYLLKVSEFHWLSISNGYLEDEKVYSDLPKIIGFPVISTFLDIIKALKDSRQRFS</sequence>
<name>A0A9N9C135_FUNMO</name>
<accession>A0A9N9C135</accession>